<dbReference type="InterPro" id="IPR029016">
    <property type="entry name" value="GAF-like_dom_sf"/>
</dbReference>
<keyword evidence="4" id="KW-0808">Transferase</keyword>
<dbReference type="Gene3D" id="3.30.565.10">
    <property type="entry name" value="Histidine kinase-like ATPase, C-terminal domain"/>
    <property type="match status" value="1"/>
</dbReference>
<dbReference type="OrthoDB" id="573511at2"/>
<dbReference type="GO" id="GO:0000155">
    <property type="term" value="F:phosphorelay sensor kinase activity"/>
    <property type="evidence" value="ECO:0007669"/>
    <property type="project" value="InterPro"/>
</dbReference>
<protein>
    <recommendedName>
        <fullName evidence="2">histidine kinase</fullName>
        <ecNumber evidence="2">2.7.13.3</ecNumber>
    </recommendedName>
</protein>
<dbReference type="Pfam" id="PF13191">
    <property type="entry name" value="AAA_16"/>
    <property type="match status" value="1"/>
</dbReference>
<dbReference type="SUPFAM" id="SSF55874">
    <property type="entry name" value="ATPase domain of HSP90 chaperone/DNA topoisomerase II/histidine kinase"/>
    <property type="match status" value="1"/>
</dbReference>
<sequence>MIKTTVSAIALPGYRIIEAIHASARTTVYRAHQKKTQTPVIIKILSTQYPKFNDLILFRNQYAIAQNIDHPNIIKCYSLEPYGNSYALILEDFGGISLSQYANSQVLNLEDFLVIAIAITHALEFLYHNKIIHKDIKPKNILINPETKQVKIIDFSISSLLPKENTEITNPNSLSGTLAYMSPEQTGRMNRGIDYRTDFYSLGVTFYELLTGQLPFNSTNPLELVHCHLAKEPINPRVVNPKLPQAIADIITKLMAKTAEKRYQTARGIRYDLEICQQPLLSQGKIEAFELAQRDQSNRFLIPEKLYGRQSEVATLLSAFDRVSCGQIELILIAGFSGIGKTAVVNEVHKPIVRQKGYFISGKYDQLQRDIPFFAFVQAFRSLMGQLLTESTDQLLDWKNKILSALGEQGKVIIDVIPELEKIIGKQPEVAEITGIASQNRFNLIFGKFIQVLARKDHPLVIFLDDLQWADSASLKLIQLLMSEVNTQYLLLIGAYRDNEVSPGHPFMMVLDDIRKVHATVNQITLNPLNELNLNHLIADTLSCSESRAIPLTKLVLNKTKGNPFFTNQLLKLLYENGLINFDFEAGYWQYNLPEIQDLYPNNDVVKLLSLQLQKLPKTTQNILKIAACIGNQFDLYTLSIVSEQSQAKTASHLWKALQEGLILPTNEVYKLFQGESALNNDENLIKDNRHLTVYYKFLHDRVQQAAYALIPATEIKATHLKIGQIILKNTNPAELEENIFEVVNQLNIGTDLITSQSEKYELAKLNLMAGQKAKSATAYEAAIRYLHVGLALLAADSWQHAYDLTLDLYVETVEAEYLNANFEKSKELANLTLQQAKTILHQARLYKIQIQAYIAQNRHQEAVEIGVQALKNLGNPLPNKPTMLHIFAAVVQTKMTLFGKRIEDLATLPTMTDPYKLAAIQFLGTLVSTASQAGSLYFPLAILAMVKLSIKHGNSEVAAMGYSFYGAMLCDKFEDIEKGYQFGLLGLELLDKISANSLKCKVSFVFNSMIRHFKEPVKTTIIPLVEGLQSGLESGDIEYASYTNLDLAIHLFLSGENLEVLERKVLNFVELTQSLKMDAIALTISAIRQSILNCQGKSSEKFALVGEAFNELEMMPILQNNASLLNYIYFLKGLLNYHFQCFEGAIKMSLFVQQHQESDPGFLIYSVNNYYHSLALLAQFNHASPSERKQYLKQVAQNQNKMKIWAEHAPCNYKHKYELVAAEKARVLGHNWQAMELYDQAILGAKENEYIQEEALANELAAKFYLACGKAKIAQTYLIEAYYGYASWGAKAKVENLENSYPQLLATIINQKTISITQSNITDITTNLIAESSSTGISAMLDLETVTKASLAISSEVQVDKLLHTLMQVILENVGAEKASLILEQEGNLILAVQSQTHQQHELQSTPIINSQNLPVSIINYVSHTREYLLINDATTETNFAADPYIIQYQPKSILCTPILNQGKLLGILYLENTLIVGAFTSERLKILELISSQAAISLENARLYGNLEEKVLERTQELNEQNLRLQETLRELKLTQSQLIQTEKMSSIGQMVAGVAHEINNPISFIHGNLTHINEYTQNLFTLINLYQKIYPNTAPEIDEFLANIDLDFMIEDIPKSLSSMKIGTQRIRELVLTLRNFSRLDESGIKPVNIHEGIDSTLLILQSRLQTKAKHSGIEIIKNYGDLPLVECYAGQLNQVFMNILINSIESLDNFNQQRTKAEINNHPSRIIISTQVVNSDWVAISIKDNGLGISASVKQRLFDPFFTTKEVGQGVGLGLSISYQIVVDKHHGKIECISEPGKGAELVIEIPIRHSPVTKVS</sequence>
<dbReference type="Gene3D" id="3.30.450.40">
    <property type="match status" value="1"/>
</dbReference>
<dbReference type="PROSITE" id="PS00108">
    <property type="entry name" value="PROTEIN_KINASE_ST"/>
    <property type="match status" value="1"/>
</dbReference>
<dbReference type="Gene3D" id="1.10.510.10">
    <property type="entry name" value="Transferase(Phosphotransferase) domain 1"/>
    <property type="match status" value="1"/>
</dbReference>
<evidence type="ECO:0000256" key="4">
    <source>
        <dbReference type="ARBA" id="ARBA00022777"/>
    </source>
</evidence>
<dbReference type="eggNOG" id="COG0515">
    <property type="taxonomic scope" value="Bacteria"/>
</dbReference>
<evidence type="ECO:0000313" key="9">
    <source>
        <dbReference type="EMBL" id="AFZ24260.1"/>
    </source>
</evidence>
<dbReference type="InterPro" id="IPR003661">
    <property type="entry name" value="HisK_dim/P_dom"/>
</dbReference>
<dbReference type="Pfam" id="PF00069">
    <property type="entry name" value="Pkinase"/>
    <property type="match status" value="1"/>
</dbReference>
<dbReference type="InterPro" id="IPR011009">
    <property type="entry name" value="Kinase-like_dom_sf"/>
</dbReference>
<dbReference type="PRINTS" id="PR00344">
    <property type="entry name" value="BCTRLSENSOR"/>
</dbReference>
<dbReference type="InterPro" id="IPR053159">
    <property type="entry name" value="Hybrid_Histidine_Kinase"/>
</dbReference>
<dbReference type="InterPro" id="IPR004358">
    <property type="entry name" value="Sig_transdc_His_kin-like_C"/>
</dbReference>
<dbReference type="eggNOG" id="COG4191">
    <property type="taxonomic scope" value="Bacteria"/>
</dbReference>
<evidence type="ECO:0000259" key="8">
    <source>
        <dbReference type="PROSITE" id="PS50109"/>
    </source>
</evidence>
<dbReference type="SUPFAM" id="SSF52540">
    <property type="entry name" value="P-loop containing nucleoside triphosphate hydrolases"/>
    <property type="match status" value="1"/>
</dbReference>
<dbReference type="HOGENOM" id="CLU_000445_34_2_3"/>
<dbReference type="RefSeq" id="WP_015207515.1">
    <property type="nucleotide sequence ID" value="NC_019757.1"/>
</dbReference>
<keyword evidence="3" id="KW-0597">Phosphoprotein</keyword>
<dbReference type="PANTHER" id="PTHR43642">
    <property type="entry name" value="HYBRID SIGNAL TRANSDUCTION HISTIDINE KINASE G"/>
    <property type="match status" value="1"/>
</dbReference>
<feature type="coiled-coil region" evidence="6">
    <location>
        <begin position="1510"/>
        <end position="1547"/>
    </location>
</feature>
<dbReference type="SMART" id="SM00388">
    <property type="entry name" value="HisKA"/>
    <property type="match status" value="1"/>
</dbReference>
<dbReference type="Gene3D" id="3.40.50.300">
    <property type="entry name" value="P-loop containing nucleotide triphosphate hydrolases"/>
    <property type="match status" value="1"/>
</dbReference>
<keyword evidence="10" id="KW-1185">Reference proteome</keyword>
<dbReference type="SUPFAM" id="SSF47384">
    <property type="entry name" value="Homodimeric domain of signal transducing histidine kinase"/>
    <property type="match status" value="1"/>
</dbReference>
<keyword evidence="5" id="KW-0902">Two-component regulatory system</keyword>
<feature type="domain" description="Protein kinase" evidence="7">
    <location>
        <begin position="14"/>
        <end position="281"/>
    </location>
</feature>
<evidence type="ECO:0000256" key="1">
    <source>
        <dbReference type="ARBA" id="ARBA00000085"/>
    </source>
</evidence>
<dbReference type="eggNOG" id="COG3899">
    <property type="taxonomic scope" value="Bacteria"/>
</dbReference>
<dbReference type="KEGG" id="csg:Cylst_2016"/>
<dbReference type="InterPro" id="IPR036097">
    <property type="entry name" value="HisK_dim/P_sf"/>
</dbReference>
<dbReference type="InterPro" id="IPR036890">
    <property type="entry name" value="HATPase_C_sf"/>
</dbReference>
<dbReference type="SUPFAM" id="SSF56112">
    <property type="entry name" value="Protein kinase-like (PK-like)"/>
    <property type="match status" value="1"/>
</dbReference>
<dbReference type="PROSITE" id="PS50011">
    <property type="entry name" value="PROTEIN_KINASE_DOM"/>
    <property type="match status" value="1"/>
</dbReference>
<dbReference type="SMART" id="SM00220">
    <property type="entry name" value="S_TKc"/>
    <property type="match status" value="1"/>
</dbReference>
<dbReference type="InterPro" id="IPR003018">
    <property type="entry name" value="GAF"/>
</dbReference>
<dbReference type="STRING" id="56107.Cylst_2016"/>
<evidence type="ECO:0000256" key="6">
    <source>
        <dbReference type="SAM" id="Coils"/>
    </source>
</evidence>
<evidence type="ECO:0000313" key="10">
    <source>
        <dbReference type="Proteomes" id="UP000010475"/>
    </source>
</evidence>
<dbReference type="CDD" id="cd14014">
    <property type="entry name" value="STKc_PknB_like"/>
    <property type="match status" value="1"/>
</dbReference>
<dbReference type="InterPro" id="IPR000719">
    <property type="entry name" value="Prot_kinase_dom"/>
</dbReference>
<gene>
    <name evidence="9" type="ORF">Cylst_2016</name>
</gene>
<accession>K9WV44</accession>
<name>K9WV44_9NOST</name>
<dbReference type="SMART" id="SM00387">
    <property type="entry name" value="HATPase_c"/>
    <property type="match status" value="1"/>
</dbReference>
<dbReference type="Proteomes" id="UP000010475">
    <property type="component" value="Chromosome"/>
</dbReference>
<dbReference type="GO" id="GO:0005524">
    <property type="term" value="F:ATP binding"/>
    <property type="evidence" value="ECO:0007669"/>
    <property type="project" value="InterPro"/>
</dbReference>
<dbReference type="EMBL" id="CP003642">
    <property type="protein sequence ID" value="AFZ24260.1"/>
    <property type="molecule type" value="Genomic_DNA"/>
</dbReference>
<evidence type="ECO:0000256" key="2">
    <source>
        <dbReference type="ARBA" id="ARBA00012438"/>
    </source>
</evidence>
<reference evidence="9 10" key="1">
    <citation type="submission" date="2012-06" db="EMBL/GenBank/DDBJ databases">
        <title>Finished chromosome of genome of Cylindrospermum stagnale PCC 7417.</title>
        <authorList>
            <consortium name="US DOE Joint Genome Institute"/>
            <person name="Gugger M."/>
            <person name="Coursin T."/>
            <person name="Rippka R."/>
            <person name="Tandeau De Marsac N."/>
            <person name="Huntemann M."/>
            <person name="Wei C.-L."/>
            <person name="Han J."/>
            <person name="Detter J.C."/>
            <person name="Han C."/>
            <person name="Tapia R."/>
            <person name="Chen A."/>
            <person name="Kyrpides N."/>
            <person name="Mavromatis K."/>
            <person name="Markowitz V."/>
            <person name="Szeto E."/>
            <person name="Ivanova N."/>
            <person name="Pagani I."/>
            <person name="Pati A."/>
            <person name="Goodwin L."/>
            <person name="Nordberg H.P."/>
            <person name="Cantor M.N."/>
            <person name="Hua S.X."/>
            <person name="Woyke T."/>
            <person name="Kerfeld C.A."/>
        </authorList>
    </citation>
    <scope>NUCLEOTIDE SEQUENCE [LARGE SCALE GENOMIC DNA]</scope>
    <source>
        <strain evidence="9 10">PCC 7417</strain>
    </source>
</reference>
<evidence type="ECO:0000256" key="5">
    <source>
        <dbReference type="ARBA" id="ARBA00023012"/>
    </source>
</evidence>
<dbReference type="Pfam" id="PF01590">
    <property type="entry name" value="GAF"/>
    <property type="match status" value="1"/>
</dbReference>
<dbReference type="SMART" id="SM00065">
    <property type="entry name" value="GAF"/>
    <property type="match status" value="1"/>
</dbReference>
<dbReference type="Pfam" id="PF02518">
    <property type="entry name" value="HATPase_c"/>
    <property type="match status" value="1"/>
</dbReference>
<dbReference type="CDD" id="cd00082">
    <property type="entry name" value="HisKA"/>
    <property type="match status" value="1"/>
</dbReference>
<keyword evidence="4" id="KW-0418">Kinase</keyword>
<keyword evidence="6" id="KW-0175">Coiled coil</keyword>
<dbReference type="InterPro" id="IPR005467">
    <property type="entry name" value="His_kinase_dom"/>
</dbReference>
<dbReference type="PANTHER" id="PTHR43642:SF1">
    <property type="entry name" value="HYBRID SIGNAL TRANSDUCTION HISTIDINE KINASE G"/>
    <property type="match status" value="1"/>
</dbReference>
<feature type="domain" description="Histidine kinase" evidence="8">
    <location>
        <begin position="1556"/>
        <end position="1814"/>
    </location>
</feature>
<dbReference type="Gene3D" id="1.10.287.130">
    <property type="match status" value="1"/>
</dbReference>
<dbReference type="SUPFAM" id="SSF55781">
    <property type="entry name" value="GAF domain-like"/>
    <property type="match status" value="1"/>
</dbReference>
<evidence type="ECO:0000259" key="7">
    <source>
        <dbReference type="PROSITE" id="PS50011"/>
    </source>
</evidence>
<dbReference type="PROSITE" id="PS50109">
    <property type="entry name" value="HIS_KIN"/>
    <property type="match status" value="1"/>
</dbReference>
<dbReference type="InterPro" id="IPR008271">
    <property type="entry name" value="Ser/Thr_kinase_AS"/>
</dbReference>
<comment type="catalytic activity">
    <reaction evidence="1">
        <text>ATP + protein L-histidine = ADP + protein N-phospho-L-histidine.</text>
        <dbReference type="EC" id="2.7.13.3"/>
    </reaction>
</comment>
<organism evidence="9 10">
    <name type="scientific">Cylindrospermum stagnale PCC 7417</name>
    <dbReference type="NCBI Taxonomy" id="56107"/>
    <lineage>
        <taxon>Bacteria</taxon>
        <taxon>Bacillati</taxon>
        <taxon>Cyanobacteriota</taxon>
        <taxon>Cyanophyceae</taxon>
        <taxon>Nostocales</taxon>
        <taxon>Nostocaceae</taxon>
        <taxon>Cylindrospermum</taxon>
    </lineage>
</organism>
<dbReference type="EC" id="2.7.13.3" evidence="2"/>
<dbReference type="InterPro" id="IPR041664">
    <property type="entry name" value="AAA_16"/>
</dbReference>
<dbReference type="Gene3D" id="3.30.200.20">
    <property type="entry name" value="Phosphorylase Kinase, domain 1"/>
    <property type="match status" value="1"/>
</dbReference>
<dbReference type="InterPro" id="IPR003594">
    <property type="entry name" value="HATPase_dom"/>
</dbReference>
<proteinExistence type="predicted"/>
<evidence type="ECO:0000256" key="3">
    <source>
        <dbReference type="ARBA" id="ARBA00022553"/>
    </source>
</evidence>
<dbReference type="InterPro" id="IPR027417">
    <property type="entry name" value="P-loop_NTPase"/>
</dbReference>